<dbReference type="RefSeq" id="WP_224788217.1">
    <property type="nucleotide sequence ID" value="NZ_CABVHQ010000023.1"/>
</dbReference>
<evidence type="ECO:0008006" key="4">
    <source>
        <dbReference type="Google" id="ProtNLM"/>
    </source>
</evidence>
<evidence type="ECO:0000313" key="2">
    <source>
        <dbReference type="EMBL" id="VVO02037.1"/>
    </source>
</evidence>
<accession>A0A5E7CB75</accession>
<proteinExistence type="predicted"/>
<evidence type="ECO:0000256" key="1">
    <source>
        <dbReference type="SAM" id="MobiDB-lite"/>
    </source>
</evidence>
<dbReference type="EMBL" id="CABVHQ010000023">
    <property type="protein sequence ID" value="VVO02037.1"/>
    <property type="molecule type" value="Genomic_DNA"/>
</dbReference>
<feature type="region of interest" description="Disordered" evidence="1">
    <location>
        <begin position="71"/>
        <end position="92"/>
    </location>
</feature>
<name>A0A5E7CB75_PSEFL</name>
<evidence type="ECO:0000313" key="3">
    <source>
        <dbReference type="Proteomes" id="UP000337909"/>
    </source>
</evidence>
<reference evidence="2 3" key="1">
    <citation type="submission" date="2019-09" db="EMBL/GenBank/DDBJ databases">
        <authorList>
            <person name="Chandra G."/>
            <person name="Truman W A."/>
        </authorList>
    </citation>
    <scope>NUCLEOTIDE SEQUENCE [LARGE SCALE GENOMIC DNA]</scope>
    <source>
        <strain evidence="2">PS691</strain>
    </source>
</reference>
<protein>
    <recommendedName>
        <fullName evidence="4">ShlB/FhaC/HecB family hemolysin secretion/activation protein</fullName>
    </recommendedName>
</protein>
<dbReference type="Proteomes" id="UP000337909">
    <property type="component" value="Unassembled WGS sequence"/>
</dbReference>
<dbReference type="AlphaFoldDB" id="A0A5E7CB75"/>
<sequence length="139" mass="15349">MKVFSRPRECLAHFGTLPPPVKTLPLAHHCSVIVLLLGAFGSFAVQAADPPVPAQQLLQQQDRERALREQLEPAPNVRLELPPSSSKGSLLDKRESHCFPIRQIVLNGELARIFNGYCAVPIPKMTRPQANAREPRAST</sequence>
<organism evidence="2 3">
    <name type="scientific">Pseudomonas fluorescens</name>
    <dbReference type="NCBI Taxonomy" id="294"/>
    <lineage>
        <taxon>Bacteria</taxon>
        <taxon>Pseudomonadati</taxon>
        <taxon>Pseudomonadota</taxon>
        <taxon>Gammaproteobacteria</taxon>
        <taxon>Pseudomonadales</taxon>
        <taxon>Pseudomonadaceae</taxon>
        <taxon>Pseudomonas</taxon>
    </lineage>
</organism>
<gene>
    <name evidence="2" type="ORF">PS691_02710</name>
</gene>